<evidence type="ECO:0000313" key="2">
    <source>
        <dbReference type="Proteomes" id="UP000612282"/>
    </source>
</evidence>
<evidence type="ECO:0000313" key="1">
    <source>
        <dbReference type="EMBL" id="GID60513.1"/>
    </source>
</evidence>
<proteinExistence type="predicted"/>
<keyword evidence="2" id="KW-1185">Reference proteome</keyword>
<dbReference type="RefSeq" id="WP_203807609.1">
    <property type="nucleotide sequence ID" value="NZ_BAAAQE010000112.1"/>
</dbReference>
<gene>
    <name evidence="1" type="ORF">Aco03nite_089170</name>
</gene>
<accession>A0ABQ3XPU8</accession>
<dbReference type="EMBL" id="BOMG01000109">
    <property type="protein sequence ID" value="GID60513.1"/>
    <property type="molecule type" value="Genomic_DNA"/>
</dbReference>
<name>A0ABQ3XPU8_9ACTN</name>
<sequence>MEYIEAAETVSDHLGAGGDELAPPGAVHLILTAWEQLAPADRVWDRVSSVLLDVRGRLYGDQEVTVVAEPPQDGPGTRAAVMGLLAALARHHQDLAAGEGPLASLLDHDAAAQQLRAVAAVLR</sequence>
<protein>
    <submittedName>
        <fullName evidence="1">Uncharacterized protein</fullName>
    </submittedName>
</protein>
<comment type="caution">
    <text evidence="1">The sequence shown here is derived from an EMBL/GenBank/DDBJ whole genome shotgun (WGS) entry which is preliminary data.</text>
</comment>
<reference evidence="1 2" key="1">
    <citation type="submission" date="2021-01" db="EMBL/GenBank/DDBJ databases">
        <title>Whole genome shotgun sequence of Actinoplanes couchii NBRC 106145.</title>
        <authorList>
            <person name="Komaki H."/>
            <person name="Tamura T."/>
        </authorList>
    </citation>
    <scope>NUCLEOTIDE SEQUENCE [LARGE SCALE GENOMIC DNA]</scope>
    <source>
        <strain evidence="1 2">NBRC 106145</strain>
    </source>
</reference>
<organism evidence="1 2">
    <name type="scientific">Actinoplanes couchii</name>
    <dbReference type="NCBI Taxonomy" id="403638"/>
    <lineage>
        <taxon>Bacteria</taxon>
        <taxon>Bacillati</taxon>
        <taxon>Actinomycetota</taxon>
        <taxon>Actinomycetes</taxon>
        <taxon>Micromonosporales</taxon>
        <taxon>Micromonosporaceae</taxon>
        <taxon>Actinoplanes</taxon>
    </lineage>
</organism>
<dbReference type="Proteomes" id="UP000612282">
    <property type="component" value="Unassembled WGS sequence"/>
</dbReference>